<dbReference type="EMBL" id="JACEFI010000019">
    <property type="protein sequence ID" value="KAH0593831.1"/>
    <property type="molecule type" value="Genomic_DNA"/>
</dbReference>
<feature type="chain" id="PRO_5040546000" description="Carboxylic ester hydrolase" evidence="3">
    <location>
        <begin position="20"/>
        <end position="590"/>
    </location>
</feature>
<name>A0A9P8M3M8_9HYPO</name>
<dbReference type="PROSITE" id="PS00941">
    <property type="entry name" value="CARBOXYLESTERASE_B_2"/>
    <property type="match status" value="1"/>
</dbReference>
<feature type="signal peptide" evidence="3">
    <location>
        <begin position="1"/>
        <end position="19"/>
    </location>
</feature>
<dbReference type="InterPro" id="IPR019819">
    <property type="entry name" value="Carboxylesterase_B_CS"/>
</dbReference>
<protein>
    <recommendedName>
        <fullName evidence="3">Carboxylic ester hydrolase</fullName>
        <ecNumber evidence="3">3.1.1.-</ecNumber>
    </recommendedName>
</protein>
<dbReference type="GO" id="GO:0052689">
    <property type="term" value="F:carboxylic ester hydrolase activity"/>
    <property type="evidence" value="ECO:0007669"/>
    <property type="project" value="TreeGrafter"/>
</dbReference>
<evidence type="ECO:0000256" key="3">
    <source>
        <dbReference type="RuleBase" id="RU361235"/>
    </source>
</evidence>
<organism evidence="5 6">
    <name type="scientific">Metarhizium humberi</name>
    <dbReference type="NCBI Taxonomy" id="2596975"/>
    <lineage>
        <taxon>Eukaryota</taxon>
        <taxon>Fungi</taxon>
        <taxon>Dikarya</taxon>
        <taxon>Ascomycota</taxon>
        <taxon>Pezizomycotina</taxon>
        <taxon>Sordariomycetes</taxon>
        <taxon>Hypocreomycetidae</taxon>
        <taxon>Hypocreales</taxon>
        <taxon>Clavicipitaceae</taxon>
        <taxon>Metarhizium</taxon>
    </lineage>
</organism>
<dbReference type="SUPFAM" id="SSF53474">
    <property type="entry name" value="alpha/beta-Hydrolases"/>
    <property type="match status" value="1"/>
</dbReference>
<feature type="domain" description="Carboxylesterase type B" evidence="4">
    <location>
        <begin position="28"/>
        <end position="542"/>
    </location>
</feature>
<dbReference type="InterPro" id="IPR029058">
    <property type="entry name" value="AB_hydrolase_fold"/>
</dbReference>
<sequence>MQLPFTTTAVLLMACNALAGVVQPISVPAVHLRNGTVVGKYIESHNQDAFLGIPFAQPPIGDLRFNAPQSISEGWKSPLNATAYGAHCINYLLGLPLDPADLATRYPQSEDCLTINVVRPAGTKPNARLPVLTYIYGGGFQEGGSADARYNTTALVDKSVQIGQPSIVVTMNYRLQGWGFLAGDEARKQGLLNLGIQDQRLALRWIQENIEAFGGDHRRVTIQGESAGALSVGFHLLANGGRDDGLFNAAICQSGGPYNALSFPSDAQSQKTYESVLKAINCTDASDTLKCLRAAPFDTLNKAFASLSFLPVIDGTLVPEYTSTALASGRFVKVPLLIGANTDEGKVFAGMGVNTTEEFAGFIEKYPYVHTTTNATIRDLLEAYPEPGTNSTHGQSDDTLPVSAPYGAQFLRAARYTGDVMFIAGRRYTCEIWAHYGVPCYSYRFNTIPGATDPLYLGATHFEEVAFVFDNVLGLGMPSNAFDVEPAERKQSYKQLGDTMSRMWMSFSATHSPNNHRGIFFSMYQSTFQKIFANICVLQVKSMRTLWPAYNLKNPQNMVFDGNITSFVEKDDWRIDALKLIIERSSDFSR</sequence>
<dbReference type="EC" id="3.1.1.-" evidence="3"/>
<evidence type="ECO:0000313" key="5">
    <source>
        <dbReference type="EMBL" id="KAH0593831.1"/>
    </source>
</evidence>
<evidence type="ECO:0000256" key="1">
    <source>
        <dbReference type="ARBA" id="ARBA00005964"/>
    </source>
</evidence>
<dbReference type="PROSITE" id="PS00122">
    <property type="entry name" value="CARBOXYLESTERASE_B_1"/>
    <property type="match status" value="1"/>
</dbReference>
<proteinExistence type="inferred from homology"/>
<keyword evidence="2 3" id="KW-0378">Hydrolase</keyword>
<comment type="similarity">
    <text evidence="1 3">Belongs to the type-B carboxylesterase/lipase family.</text>
</comment>
<dbReference type="InterPro" id="IPR050654">
    <property type="entry name" value="AChE-related_enzymes"/>
</dbReference>
<evidence type="ECO:0000256" key="2">
    <source>
        <dbReference type="ARBA" id="ARBA00022801"/>
    </source>
</evidence>
<dbReference type="Pfam" id="PF00135">
    <property type="entry name" value="COesterase"/>
    <property type="match status" value="1"/>
</dbReference>
<evidence type="ECO:0000313" key="6">
    <source>
        <dbReference type="Proteomes" id="UP000764110"/>
    </source>
</evidence>
<dbReference type="Gene3D" id="3.40.50.1820">
    <property type="entry name" value="alpha/beta hydrolase"/>
    <property type="match status" value="1"/>
</dbReference>
<keyword evidence="3" id="KW-0732">Signal</keyword>
<keyword evidence="6" id="KW-1185">Reference proteome</keyword>
<dbReference type="InterPro" id="IPR019826">
    <property type="entry name" value="Carboxylesterase_B_AS"/>
</dbReference>
<reference evidence="5 6" key="1">
    <citation type="submission" date="2020-07" db="EMBL/GenBank/DDBJ databases">
        <title>Metarhizium humberi genome.</title>
        <authorList>
            <person name="Lysoe E."/>
        </authorList>
    </citation>
    <scope>NUCLEOTIDE SEQUENCE [LARGE SCALE GENOMIC DNA]</scope>
    <source>
        <strain evidence="5 6">ESALQ1638</strain>
    </source>
</reference>
<dbReference type="InterPro" id="IPR002018">
    <property type="entry name" value="CarbesteraseB"/>
</dbReference>
<accession>A0A9P8M3M8</accession>
<dbReference type="Proteomes" id="UP000764110">
    <property type="component" value="Unassembled WGS sequence"/>
</dbReference>
<dbReference type="AlphaFoldDB" id="A0A9P8M3M8"/>
<dbReference type="PANTHER" id="PTHR43918:SF4">
    <property type="entry name" value="CARBOXYLIC ESTER HYDROLASE"/>
    <property type="match status" value="1"/>
</dbReference>
<comment type="caution">
    <text evidence="5">The sequence shown here is derived from an EMBL/GenBank/DDBJ whole genome shotgun (WGS) entry which is preliminary data.</text>
</comment>
<evidence type="ECO:0000259" key="4">
    <source>
        <dbReference type="Pfam" id="PF00135"/>
    </source>
</evidence>
<gene>
    <name evidence="5" type="ORF">MHUMG1_08583</name>
</gene>
<dbReference type="PANTHER" id="PTHR43918">
    <property type="entry name" value="ACETYLCHOLINESTERASE"/>
    <property type="match status" value="1"/>
</dbReference>